<organism evidence="9 10">
    <name type="scientific">Effusibacillus lacus</name>
    <dbReference type="NCBI Taxonomy" id="1348429"/>
    <lineage>
        <taxon>Bacteria</taxon>
        <taxon>Bacillati</taxon>
        <taxon>Bacillota</taxon>
        <taxon>Bacilli</taxon>
        <taxon>Bacillales</taxon>
        <taxon>Alicyclobacillaceae</taxon>
        <taxon>Effusibacillus</taxon>
    </lineage>
</organism>
<evidence type="ECO:0000256" key="7">
    <source>
        <dbReference type="SAM" id="MobiDB-lite"/>
    </source>
</evidence>
<reference evidence="10" key="1">
    <citation type="submission" date="2017-07" db="EMBL/GenBank/DDBJ databases">
        <title>Draft genome sequence of Effusibacillus lacus strain skLN1.</title>
        <authorList>
            <person name="Watanabe M."/>
            <person name="Kojima H."/>
            <person name="Fukui M."/>
        </authorList>
    </citation>
    <scope>NUCLEOTIDE SEQUENCE [LARGE SCALE GENOMIC DNA]</scope>
    <source>
        <strain evidence="10">skLN1</strain>
    </source>
</reference>
<keyword evidence="8" id="KW-1133">Transmembrane helix</keyword>
<gene>
    <name evidence="9" type="ORF">EFBL_0487</name>
</gene>
<sequence length="330" mass="38573">MYNWIGTLTQDQKRLQILARWMRLVPRPLVYATLWTIGWLICLGAGSVRQQVRRNMAELLQEETPGRIARFSREYFCNLPLVLYEILLDSHTLESTKDWRFLTEGEEHLQEALRHGRGAILHTAHVGNFFYYYWYLSQKYPCLTVVTASSPEIRPLYLIFQQLGCHGLDYDETPHLELIRTLRKHLAGNGVVFLLGDFWRPAFPKATFFGRETRSPGGTAALALDQQVPVVPFYGCRIKGFRHRLCFGPPVYLHEEFERHQRTEATNRLNILMERVIRRLVPGQWFYWFNSEERWEPTEQVKGTEQVQRSEQVVRTESADRVEDGGATVA</sequence>
<feature type="region of interest" description="Disordered" evidence="7">
    <location>
        <begin position="299"/>
        <end position="330"/>
    </location>
</feature>
<dbReference type="EMBL" id="BDUF01000010">
    <property type="protein sequence ID" value="GAX88873.1"/>
    <property type="molecule type" value="Genomic_DNA"/>
</dbReference>
<proteinExistence type="predicted"/>
<evidence type="ECO:0000256" key="8">
    <source>
        <dbReference type="SAM" id="Phobius"/>
    </source>
</evidence>
<evidence type="ECO:0000256" key="3">
    <source>
        <dbReference type="ARBA" id="ARBA00022519"/>
    </source>
</evidence>
<keyword evidence="4 9" id="KW-0808">Transferase</keyword>
<evidence type="ECO:0000313" key="10">
    <source>
        <dbReference type="Proteomes" id="UP000217785"/>
    </source>
</evidence>
<feature type="compositionally biased region" description="Polar residues" evidence="7">
    <location>
        <begin position="301"/>
        <end position="311"/>
    </location>
</feature>
<accession>A0A292YJC8</accession>
<name>A0A292YJC8_9BACL</name>
<dbReference type="CDD" id="cd07984">
    <property type="entry name" value="LPLAT_LABLAT-like"/>
    <property type="match status" value="1"/>
</dbReference>
<evidence type="ECO:0000256" key="5">
    <source>
        <dbReference type="ARBA" id="ARBA00023136"/>
    </source>
</evidence>
<dbReference type="RefSeq" id="WP_096180578.1">
    <property type="nucleotide sequence ID" value="NZ_BDUF01000010.1"/>
</dbReference>
<evidence type="ECO:0000256" key="4">
    <source>
        <dbReference type="ARBA" id="ARBA00022679"/>
    </source>
</evidence>
<feature type="transmembrane region" description="Helical" evidence="8">
    <location>
        <begin position="29"/>
        <end position="48"/>
    </location>
</feature>
<keyword evidence="6 9" id="KW-0012">Acyltransferase</keyword>
<dbReference type="AlphaFoldDB" id="A0A292YJC8"/>
<evidence type="ECO:0000313" key="9">
    <source>
        <dbReference type="EMBL" id="GAX88873.1"/>
    </source>
</evidence>
<keyword evidence="8" id="KW-0812">Transmembrane</keyword>
<dbReference type="Proteomes" id="UP000217785">
    <property type="component" value="Unassembled WGS sequence"/>
</dbReference>
<keyword evidence="10" id="KW-1185">Reference proteome</keyword>
<evidence type="ECO:0000256" key="1">
    <source>
        <dbReference type="ARBA" id="ARBA00004533"/>
    </source>
</evidence>
<dbReference type="Pfam" id="PF03279">
    <property type="entry name" value="Lip_A_acyltrans"/>
    <property type="match status" value="1"/>
</dbReference>
<dbReference type="InterPro" id="IPR004960">
    <property type="entry name" value="LipA_acyltrans"/>
</dbReference>
<evidence type="ECO:0000256" key="6">
    <source>
        <dbReference type="ARBA" id="ARBA00023315"/>
    </source>
</evidence>
<keyword evidence="5 8" id="KW-0472">Membrane</keyword>
<dbReference type="PANTHER" id="PTHR30606">
    <property type="entry name" value="LIPID A BIOSYNTHESIS LAUROYL ACYLTRANSFERASE"/>
    <property type="match status" value="1"/>
</dbReference>
<evidence type="ECO:0000256" key="2">
    <source>
        <dbReference type="ARBA" id="ARBA00022475"/>
    </source>
</evidence>
<feature type="compositionally biased region" description="Basic and acidic residues" evidence="7">
    <location>
        <begin position="312"/>
        <end position="324"/>
    </location>
</feature>
<keyword evidence="2" id="KW-1003">Cell membrane</keyword>
<dbReference type="PANTHER" id="PTHR30606:SF10">
    <property type="entry name" value="PHOSPHATIDYLINOSITOL MANNOSIDE ACYLTRANSFERASE"/>
    <property type="match status" value="1"/>
</dbReference>
<comment type="subcellular location">
    <subcellularLocation>
        <location evidence="1">Cell inner membrane</location>
    </subcellularLocation>
</comment>
<protein>
    <submittedName>
        <fullName evidence="9">Lipid A biosynthesis acyltransferase</fullName>
    </submittedName>
</protein>
<dbReference type="GO" id="GO:0016746">
    <property type="term" value="F:acyltransferase activity"/>
    <property type="evidence" value="ECO:0007669"/>
    <property type="project" value="UniProtKB-KW"/>
</dbReference>
<keyword evidence="3" id="KW-0997">Cell inner membrane</keyword>
<dbReference type="GO" id="GO:0009247">
    <property type="term" value="P:glycolipid biosynthetic process"/>
    <property type="evidence" value="ECO:0007669"/>
    <property type="project" value="UniProtKB-ARBA"/>
</dbReference>
<dbReference type="OrthoDB" id="2578313at2"/>
<comment type="caution">
    <text evidence="9">The sequence shown here is derived from an EMBL/GenBank/DDBJ whole genome shotgun (WGS) entry which is preliminary data.</text>
</comment>
<dbReference type="GO" id="GO:0005886">
    <property type="term" value="C:plasma membrane"/>
    <property type="evidence" value="ECO:0007669"/>
    <property type="project" value="UniProtKB-SubCell"/>
</dbReference>